<keyword evidence="1" id="KW-0812">Transmembrane</keyword>
<feature type="transmembrane region" description="Helical" evidence="1">
    <location>
        <begin position="37"/>
        <end position="56"/>
    </location>
</feature>
<dbReference type="Proteomes" id="UP000660339">
    <property type="component" value="Unassembled WGS sequence"/>
</dbReference>
<dbReference type="RefSeq" id="WP_166387606.1">
    <property type="nucleotide sequence ID" value="NZ_BAAATT010000010.1"/>
</dbReference>
<evidence type="ECO:0000313" key="2">
    <source>
        <dbReference type="EMBL" id="GIG16113.1"/>
    </source>
</evidence>
<dbReference type="AlphaFoldDB" id="A0A8J3PH75"/>
<sequence length="432" mass="47022">MVRESGAVTVIDLGVLPSEEPGEPPARIDLLLWGRRLAAVFTVAAVLAGVTAAAPLPRHRLSTLAVLPSSAGVARVVDAGLVMVFENQRAVAYDPDGWRALWSVQGSAFVHAVAYQDLVLLFRGDAMNEPAAQRPEWARAVDRATGLLRWSSDRQVELQGDVMTVYVVADLEQRVEFHDPRTNELRWRLPSSLTWVSDQRRSALWRIAPDGALVEHDLLTGAVRRTERVRLPDKGENLNLRVARGALGIASFGERGYSEPTLWYDTTSLAGISGVGQWSWEHDCGRGLHCAYSLDGERVYLVDPATGAVIRSVADGRAFGSPLGLLVVGPQDSGTSFSLPTVGAVLDPSTAVQRADLKGWRVLGMDDSIVRVLAHYDVPHKLTYLAELTDREAVRLGPVPHLLRECTTAGRALVCATMAGDIVVLRIEQDRP</sequence>
<name>A0A8J3PH75_9ACTN</name>
<evidence type="ECO:0000313" key="3">
    <source>
        <dbReference type="Proteomes" id="UP000660339"/>
    </source>
</evidence>
<keyword evidence="1" id="KW-0472">Membrane</keyword>
<gene>
    <name evidence="2" type="ORF">Cme02nite_44450</name>
</gene>
<dbReference type="InterPro" id="IPR011047">
    <property type="entry name" value="Quinoprotein_ADH-like_sf"/>
</dbReference>
<dbReference type="EMBL" id="BONJ01000026">
    <property type="protein sequence ID" value="GIG16113.1"/>
    <property type="molecule type" value="Genomic_DNA"/>
</dbReference>
<evidence type="ECO:0000256" key="1">
    <source>
        <dbReference type="SAM" id="Phobius"/>
    </source>
</evidence>
<organism evidence="2 3">
    <name type="scientific">Catellatospora methionotrophica</name>
    <dbReference type="NCBI Taxonomy" id="121620"/>
    <lineage>
        <taxon>Bacteria</taxon>
        <taxon>Bacillati</taxon>
        <taxon>Actinomycetota</taxon>
        <taxon>Actinomycetes</taxon>
        <taxon>Micromonosporales</taxon>
        <taxon>Micromonosporaceae</taxon>
        <taxon>Catellatospora</taxon>
    </lineage>
</organism>
<keyword evidence="1" id="KW-1133">Transmembrane helix</keyword>
<protein>
    <submittedName>
        <fullName evidence="2">Uncharacterized protein</fullName>
    </submittedName>
</protein>
<proteinExistence type="predicted"/>
<reference evidence="2" key="1">
    <citation type="submission" date="2021-01" db="EMBL/GenBank/DDBJ databases">
        <title>Whole genome shotgun sequence of Catellatospora methionotrophica NBRC 14553.</title>
        <authorList>
            <person name="Komaki H."/>
            <person name="Tamura T."/>
        </authorList>
    </citation>
    <scope>NUCLEOTIDE SEQUENCE</scope>
    <source>
        <strain evidence="2">NBRC 14553</strain>
    </source>
</reference>
<dbReference type="SUPFAM" id="SSF50998">
    <property type="entry name" value="Quinoprotein alcohol dehydrogenase-like"/>
    <property type="match status" value="1"/>
</dbReference>
<comment type="caution">
    <text evidence="2">The sequence shown here is derived from an EMBL/GenBank/DDBJ whole genome shotgun (WGS) entry which is preliminary data.</text>
</comment>
<keyword evidence="3" id="KW-1185">Reference proteome</keyword>
<accession>A0A8J3PH75</accession>